<dbReference type="OMA" id="LEKCWEY"/>
<dbReference type="AlphaFoldDB" id="Q0CWY6"/>
<dbReference type="eggNOG" id="KOG1198">
    <property type="taxonomic scope" value="Eukaryota"/>
</dbReference>
<dbReference type="InterPro" id="IPR011032">
    <property type="entry name" value="GroES-like_sf"/>
</dbReference>
<protein>
    <recommendedName>
        <fullName evidence="2">Enoyl reductase (ER) domain-containing protein</fullName>
    </recommendedName>
</protein>
<dbReference type="VEuPathDB" id="FungiDB:ATEG_01798"/>
<dbReference type="EMBL" id="CH476595">
    <property type="protein sequence ID" value="EAU38555.1"/>
    <property type="molecule type" value="Genomic_DNA"/>
</dbReference>
<dbReference type="Gene3D" id="3.90.180.10">
    <property type="entry name" value="Medium-chain alcohol dehydrogenases, catalytic domain"/>
    <property type="match status" value="1"/>
</dbReference>
<dbReference type="CDD" id="cd05289">
    <property type="entry name" value="MDR_like_2"/>
    <property type="match status" value="1"/>
</dbReference>
<dbReference type="SMART" id="SM00829">
    <property type="entry name" value="PKS_ER"/>
    <property type="match status" value="1"/>
</dbReference>
<evidence type="ECO:0000313" key="4">
    <source>
        <dbReference type="Proteomes" id="UP000007963"/>
    </source>
</evidence>
<dbReference type="Pfam" id="PF08240">
    <property type="entry name" value="ADH_N"/>
    <property type="match status" value="1"/>
</dbReference>
<dbReference type="GO" id="GO:0016491">
    <property type="term" value="F:oxidoreductase activity"/>
    <property type="evidence" value="ECO:0007669"/>
    <property type="project" value="InterPro"/>
</dbReference>
<dbReference type="InterPro" id="IPR020843">
    <property type="entry name" value="ER"/>
</dbReference>
<dbReference type="RefSeq" id="XP_001209163.1">
    <property type="nucleotide sequence ID" value="XM_001209163.1"/>
</dbReference>
<dbReference type="SUPFAM" id="SSF50129">
    <property type="entry name" value="GroES-like"/>
    <property type="match status" value="1"/>
</dbReference>
<accession>Q0CWY6</accession>
<dbReference type="Gene3D" id="3.40.50.720">
    <property type="entry name" value="NAD(P)-binding Rossmann-like Domain"/>
    <property type="match status" value="1"/>
</dbReference>
<gene>
    <name evidence="3" type="ORF">ATEG_01798</name>
</gene>
<name>Q0CWY6_ASPTN</name>
<dbReference type="OrthoDB" id="3509362at2759"/>
<proteinExistence type="predicted"/>
<evidence type="ECO:0000259" key="2">
    <source>
        <dbReference type="SMART" id="SM00829"/>
    </source>
</evidence>
<feature type="region of interest" description="Disordered" evidence="1">
    <location>
        <begin position="1"/>
        <end position="34"/>
    </location>
</feature>
<dbReference type="HOGENOM" id="CLU_530981_0_0_1"/>
<feature type="domain" description="Enoyl reductase (ER)" evidence="2">
    <location>
        <begin position="24"/>
        <end position="321"/>
    </location>
</feature>
<feature type="compositionally biased region" description="Pro residues" evidence="1">
    <location>
        <begin position="8"/>
        <end position="21"/>
    </location>
</feature>
<dbReference type="PANTHER" id="PTHR43482:SF4">
    <property type="entry name" value="ALCOHOL DEHYDROGENASE, PUTATIVE (AFU_ORTHOLOGUE AFUA_7G06260)-RELATED"/>
    <property type="match status" value="1"/>
</dbReference>
<reference evidence="4" key="1">
    <citation type="submission" date="2005-09" db="EMBL/GenBank/DDBJ databases">
        <title>Annotation of the Aspergillus terreus NIH2624 genome.</title>
        <authorList>
            <person name="Birren B.W."/>
            <person name="Lander E.S."/>
            <person name="Galagan J.E."/>
            <person name="Nusbaum C."/>
            <person name="Devon K."/>
            <person name="Henn M."/>
            <person name="Ma L.-J."/>
            <person name="Jaffe D.B."/>
            <person name="Butler J."/>
            <person name="Alvarez P."/>
            <person name="Gnerre S."/>
            <person name="Grabherr M."/>
            <person name="Kleber M."/>
            <person name="Mauceli E.W."/>
            <person name="Brockman W."/>
            <person name="Rounsley S."/>
            <person name="Young S.K."/>
            <person name="LaButti K."/>
            <person name="Pushparaj V."/>
            <person name="DeCaprio D."/>
            <person name="Crawford M."/>
            <person name="Koehrsen M."/>
            <person name="Engels R."/>
            <person name="Montgomery P."/>
            <person name="Pearson M."/>
            <person name="Howarth C."/>
            <person name="Larson L."/>
            <person name="Luoma S."/>
            <person name="White J."/>
            <person name="Alvarado L."/>
            <person name="Kodira C.D."/>
            <person name="Zeng Q."/>
            <person name="Oleary S."/>
            <person name="Yandava C."/>
            <person name="Denning D.W."/>
            <person name="Nierman W.C."/>
            <person name="Milne T."/>
            <person name="Madden K."/>
        </authorList>
    </citation>
    <scope>NUCLEOTIDE SEQUENCE [LARGE SCALE GENOMIC DNA]</scope>
    <source>
        <strain evidence="4">NIH 2624 / FGSC A1156</strain>
    </source>
</reference>
<dbReference type="STRING" id="341663.Q0CWY6"/>
<dbReference type="Proteomes" id="UP000007963">
    <property type="component" value="Unassembled WGS sequence"/>
</dbReference>
<dbReference type="InterPro" id="IPR036291">
    <property type="entry name" value="NAD(P)-bd_dom_sf"/>
</dbReference>
<organism evidence="3 4">
    <name type="scientific">Aspergillus terreus (strain NIH 2624 / FGSC A1156)</name>
    <dbReference type="NCBI Taxonomy" id="341663"/>
    <lineage>
        <taxon>Eukaryota</taxon>
        <taxon>Fungi</taxon>
        <taxon>Dikarya</taxon>
        <taxon>Ascomycota</taxon>
        <taxon>Pezizomycotina</taxon>
        <taxon>Eurotiomycetes</taxon>
        <taxon>Eurotiomycetidae</taxon>
        <taxon>Eurotiales</taxon>
        <taxon>Aspergillaceae</taxon>
        <taxon>Aspergillus</taxon>
        <taxon>Aspergillus subgen. Circumdati</taxon>
    </lineage>
</organism>
<dbReference type="PANTHER" id="PTHR43482">
    <property type="entry name" value="PROTEIN AST1-RELATED"/>
    <property type="match status" value="1"/>
</dbReference>
<evidence type="ECO:0000256" key="1">
    <source>
        <dbReference type="SAM" id="MobiDB-lite"/>
    </source>
</evidence>
<sequence length="513" mass="55196">MQAIRLHPAPPNSTPYSPSNPAPSTALQLDNDIPIPTPSAPGDLLIRVKASTVIRDMLTWPETYAHAYAIPGNDVAGTVTAVFSPTSQFRPGDEVFGMAHTDRAATWAEYTLVKEDEVARKPAGLTFAQAAALPLSAQTAYEALFEHARVPRPAVEEVLARSVARIDTYVLITGAAGAVGVYLVQLAAAAGVRVVAASSSNERNGEFLRELGADEVVEYGMLEGYRGQFDVVVDVVGGEVLEKCWEYVAETGVLVSVDSASFNFVEKHEKRGLRRAGVRALFFIVKGSPDALGYIAALAEAGVVRPFVADVYPLAKAGEAIYWGGSCEASLISANVSRPDTITNVSCYVKVIRRNWTASRHKMPKASDPKLALTDTPGVISNNSLSTKFPEGTKHSGMTSSGYSPNTLKCNNFSSTGTADIPPRMNIHYRITAKYTLCSGKTRLSLMLNVLDFRIGTPICSWDVYINALRRQHDSVWISINCVFSYDMAASAGITLDLLHELNTALNGDCSGL</sequence>
<dbReference type="SUPFAM" id="SSF51735">
    <property type="entry name" value="NAD(P)-binding Rossmann-fold domains"/>
    <property type="match status" value="1"/>
</dbReference>
<dbReference type="InterPro" id="IPR013154">
    <property type="entry name" value="ADH-like_N"/>
</dbReference>
<dbReference type="Pfam" id="PF13602">
    <property type="entry name" value="ADH_zinc_N_2"/>
    <property type="match status" value="1"/>
</dbReference>
<dbReference type="GeneID" id="4316154"/>
<dbReference type="InterPro" id="IPR052585">
    <property type="entry name" value="Lipid_raft_assoc_Zn_ADH"/>
</dbReference>
<evidence type="ECO:0000313" key="3">
    <source>
        <dbReference type="EMBL" id="EAU38555.1"/>
    </source>
</evidence>